<organism evidence="3 4">
    <name type="scientific">Pseudoalteromonas tunicata D2</name>
    <dbReference type="NCBI Taxonomy" id="87626"/>
    <lineage>
        <taxon>Bacteria</taxon>
        <taxon>Pseudomonadati</taxon>
        <taxon>Pseudomonadota</taxon>
        <taxon>Gammaproteobacteria</taxon>
        <taxon>Alteromonadales</taxon>
        <taxon>Pseudoalteromonadaceae</taxon>
        <taxon>Pseudoalteromonas</taxon>
    </lineage>
</organism>
<dbReference type="HOGENOM" id="CLU_087938_0_0_6"/>
<feature type="chain" id="PRO_5002666218" evidence="2">
    <location>
        <begin position="19"/>
        <end position="263"/>
    </location>
</feature>
<dbReference type="Pfam" id="PF11101">
    <property type="entry name" value="DUF2884"/>
    <property type="match status" value="1"/>
</dbReference>
<accession>A4CE37</accession>
<proteinExistence type="predicted"/>
<keyword evidence="4" id="KW-1185">Reference proteome</keyword>
<dbReference type="STRING" id="87626.PTD2_06145"/>
<name>A4CE37_9GAMM</name>
<evidence type="ECO:0000313" key="4">
    <source>
        <dbReference type="Proteomes" id="UP000006201"/>
    </source>
</evidence>
<protein>
    <submittedName>
        <fullName evidence="3">Putative secreted protein</fullName>
    </submittedName>
</protein>
<dbReference type="RefSeq" id="WP_009839092.1">
    <property type="nucleotide sequence ID" value="NZ_AAOH01000007.1"/>
</dbReference>
<keyword evidence="1" id="KW-0175">Coiled coil</keyword>
<feature type="coiled-coil region" evidence="1">
    <location>
        <begin position="199"/>
        <end position="241"/>
    </location>
</feature>
<sequence>MKSIILLSSVLLAAPAMAHSNNHKLSFSSDTCNVELQQTLRITPLTLEIENTQHQIMLIDEQGNLTLDGQNIAISNSQQKMLTEYASGLRSHMPQVAEIALEGVKIAGVAIDEISQAFGLKHMDGMTNLMDEVSVRINDGFYQNGTFVIDQAQFDAIGDNLGEEFDQKIDKAMEEAVMNSVGSLLISLGSELIGAGGNMDEFENRMEKMAEQIEQKVELQANELEKKADALCGSIEQLAQVEHQLQQSLPELKNYDLFVANHK</sequence>
<reference evidence="3 4" key="1">
    <citation type="submission" date="2006-02" db="EMBL/GenBank/DDBJ databases">
        <authorList>
            <person name="Moran M.A."/>
            <person name="Kjelleberg S."/>
            <person name="Egan S."/>
            <person name="Saunders N."/>
            <person name="Thomas T."/>
            <person name="Ferriera S."/>
            <person name="Johnson J."/>
            <person name="Kravitz S."/>
            <person name="Halpern A."/>
            <person name="Remington K."/>
            <person name="Beeson K."/>
            <person name="Tran B."/>
            <person name="Rogers Y.-H."/>
            <person name="Friedman R."/>
            <person name="Venter J.C."/>
        </authorList>
    </citation>
    <scope>NUCLEOTIDE SEQUENCE [LARGE SCALE GENOMIC DNA]</scope>
    <source>
        <strain evidence="3 4">D2</strain>
    </source>
</reference>
<feature type="signal peptide" evidence="2">
    <location>
        <begin position="1"/>
        <end position="18"/>
    </location>
</feature>
<dbReference type="eggNOG" id="ENOG502Z7W2">
    <property type="taxonomic scope" value="Bacteria"/>
</dbReference>
<dbReference type="EMBL" id="AAOH01000007">
    <property type="protein sequence ID" value="EAR27229.1"/>
    <property type="molecule type" value="Genomic_DNA"/>
</dbReference>
<evidence type="ECO:0000256" key="2">
    <source>
        <dbReference type="SAM" id="SignalP"/>
    </source>
</evidence>
<keyword evidence="2" id="KW-0732">Signal</keyword>
<dbReference type="InterPro" id="IPR021307">
    <property type="entry name" value="DUF2884"/>
</dbReference>
<gene>
    <name evidence="3" type="ORF">PTD2_06145</name>
</gene>
<dbReference type="AlphaFoldDB" id="A4CE37"/>
<comment type="caution">
    <text evidence="3">The sequence shown here is derived from an EMBL/GenBank/DDBJ whole genome shotgun (WGS) entry which is preliminary data.</text>
</comment>
<dbReference type="Proteomes" id="UP000006201">
    <property type="component" value="Unassembled WGS sequence"/>
</dbReference>
<dbReference type="OrthoDB" id="6397557at2"/>
<evidence type="ECO:0000313" key="3">
    <source>
        <dbReference type="EMBL" id="EAR27229.1"/>
    </source>
</evidence>
<evidence type="ECO:0000256" key="1">
    <source>
        <dbReference type="SAM" id="Coils"/>
    </source>
</evidence>